<dbReference type="SUPFAM" id="SSF53335">
    <property type="entry name" value="S-adenosyl-L-methionine-dependent methyltransferases"/>
    <property type="match status" value="1"/>
</dbReference>
<dbReference type="InterPro" id="IPR029063">
    <property type="entry name" value="SAM-dependent_MTases_sf"/>
</dbReference>
<proteinExistence type="predicted"/>
<organism evidence="1 2">
    <name type="scientific">Pseudochryseolinea flava</name>
    <dbReference type="NCBI Taxonomy" id="2059302"/>
    <lineage>
        <taxon>Bacteria</taxon>
        <taxon>Pseudomonadati</taxon>
        <taxon>Bacteroidota</taxon>
        <taxon>Cytophagia</taxon>
        <taxon>Cytophagales</taxon>
        <taxon>Fulvivirgaceae</taxon>
        <taxon>Pseudochryseolinea</taxon>
    </lineage>
</organism>
<dbReference type="Gene3D" id="3.40.50.150">
    <property type="entry name" value="Vaccinia Virus protein VP39"/>
    <property type="match status" value="1"/>
</dbReference>
<accession>A0A364Y395</accession>
<evidence type="ECO:0000313" key="2">
    <source>
        <dbReference type="Proteomes" id="UP000251889"/>
    </source>
</evidence>
<dbReference type="Proteomes" id="UP000251889">
    <property type="component" value="Unassembled WGS sequence"/>
</dbReference>
<dbReference type="GO" id="GO:0008168">
    <property type="term" value="F:methyltransferase activity"/>
    <property type="evidence" value="ECO:0007669"/>
    <property type="project" value="UniProtKB-KW"/>
</dbReference>
<comment type="caution">
    <text evidence="1">The sequence shown here is derived from an EMBL/GenBank/DDBJ whole genome shotgun (WGS) entry which is preliminary data.</text>
</comment>
<dbReference type="AlphaFoldDB" id="A0A364Y395"/>
<dbReference type="PANTHER" id="PTHR43167:SF1">
    <property type="entry name" value="PUTATIVE (AFU_ORTHOLOGUE AFUA_6G01830)-RELATED"/>
    <property type="match status" value="1"/>
</dbReference>
<protein>
    <submittedName>
        <fullName evidence="1">Class I SAM-dependent methyltransferase</fullName>
    </submittedName>
</protein>
<gene>
    <name evidence="1" type="ORF">DQQ10_10650</name>
</gene>
<dbReference type="GO" id="GO:0032259">
    <property type="term" value="P:methylation"/>
    <property type="evidence" value="ECO:0007669"/>
    <property type="project" value="UniProtKB-KW"/>
</dbReference>
<reference evidence="1 2" key="1">
    <citation type="submission" date="2018-06" db="EMBL/GenBank/DDBJ databases">
        <title>Chryseolinea flavus sp. nov., a member of the phylum Bacteroidetes isolated from soil.</title>
        <authorList>
            <person name="Li Y."/>
            <person name="Wang J."/>
        </authorList>
    </citation>
    <scope>NUCLEOTIDE SEQUENCE [LARGE SCALE GENOMIC DNA]</scope>
    <source>
        <strain evidence="1 2">SDU1-6</strain>
    </source>
</reference>
<name>A0A364Y395_9BACT</name>
<sequence length="258" mass="28815">MSMLGKLLWKLSHKLNGNGSDFKVHWHKSATQSWIGDFFNKDIHTLPSPPMSAKIEDLALKASMLGELPLWEGFEKLEDYPFPVKNATRNANQVRVDKKVGDLFYNLVVAKKPTRIVEIGTAFGVSGMYWLSGINANGSGTLLTFDPNAIWAKVAQSNLSMISQNYISTVDTFEDTHHKILKPGETIDMAFIDAIHQSGIVNNQFKLVSQYCAPGSIILFDDINFSYDMWDCWVKIARSPQVKASCSIAKRIGIAELN</sequence>
<evidence type="ECO:0000313" key="1">
    <source>
        <dbReference type="EMBL" id="RAW01355.1"/>
    </source>
</evidence>
<dbReference type="Pfam" id="PF13578">
    <property type="entry name" value="Methyltransf_24"/>
    <property type="match status" value="1"/>
</dbReference>
<keyword evidence="1" id="KW-0808">Transferase</keyword>
<dbReference type="EMBL" id="QMFY01000004">
    <property type="protein sequence ID" value="RAW01355.1"/>
    <property type="molecule type" value="Genomic_DNA"/>
</dbReference>
<dbReference type="OrthoDB" id="5464618at2"/>
<dbReference type="PANTHER" id="PTHR43167">
    <property type="entry name" value="PUTATIVE (AFU_ORTHOLOGUE AFUA_6G01830)-RELATED"/>
    <property type="match status" value="1"/>
</dbReference>
<keyword evidence="2" id="KW-1185">Reference proteome</keyword>
<keyword evidence="1" id="KW-0489">Methyltransferase</keyword>